<reference evidence="1 2" key="1">
    <citation type="submission" date="2018-06" db="EMBL/GenBank/DDBJ databases">
        <authorList>
            <consortium name="Pathogen Informatics"/>
            <person name="Doyle S."/>
        </authorList>
    </citation>
    <scope>NUCLEOTIDE SEQUENCE [LARGE SCALE GENOMIC DNA]</scope>
    <source>
        <strain evidence="1 2">NCTC10392</strain>
    </source>
</reference>
<sequence>MEKEYAYIDRKADEQGSSEAYVQRWLDRVLDNSTLDLNAKHLIKTQSKLPVEFRIFDGTEEGEERTPTIVVREEVALWHILNDRYPWCSFYGKAQMDGNVEAAVQMPKFYGALARELTAAKFFMSRVRSSGQHTVNQLVRHNLDLPDRALLKTEVVLLSVWGVSKRLLAEIWFEVLPTELGASRWPRMISGEWPGMRIGVRSGDRYSYSSDPADNQLWLKRFDEEVLDVDISIYPRWSAYTLQLPDDDMESDQIVEVMLSNIPGESRKSRYVINVPAKFGRKDQWQYYVGIYLSYRCPWLLYGVLNQEGVVKPVRNQQNHWFARCDATQIVVDVRLLPYEMAQWTVDLAPGQPLPVAIQSWQKWDALMTGVGTVELTTGYVRTLIDRSLAKSGLPEQTQEDFRAQTAFRYKYQAGYPVYSPNFTAYVPPRYRYFSFNQIMVGEPQRIAFLQETLAAVQLRNQILSEAEVKALAGLRDTLLSEFFADIDNLLNAVQYKQLFNDTCSALSRVRVGRFLAADKAQDSALRECAFAFLHGELKPRLLLFHGKVIPNIIVLKHSSQKALLVSLNMEEQPWVKWEPSTVPGQPSDALVAFMTNHLPFPEKANTTRSDFFPKKNRYGYHYRRNPAEPVSFRETENINSSLLEAAIDELKQQMNYVVFSSNEERRRDQARLFKTTLRAVSGLVIAAVGPLSGVGALLLAGGARLIANMGDASVSYFLGQEADRPHDYAAYVQECKLGVLLGLVDLGADIALARNKMRVVLKQSTLASKTIVPFFVRHHVTDSPIKLELESGSDLFVPSPDSVSELRDRLEKTYRDGIGLPVLRDAIRASSPSGYIESQQCADYLQGKSWGVQMIGILIFSELNDNAPRGHFALSVRNNGDVGVLDMTIRHSAPNAEGRAYFGTFDSWQVYLRSLVGLREKLVVCKVYDNLAMASYEIDALFALGVSWGHFFNTGNYRLISLPSRFIPLLEQQLRRLWTGVFLQHSSIPVPIPSVIESGPAPFGQDELLMQVSTLNSFISEPEQLLRSSIGVDGIGGLRSQLLGYLQTWRTDAMEGYRELMDGVVVEEADLVRGALLHLDALQVGVDSPFSTAQNAMADCVDWIATRADQVDETWRGQLKAQIERYVSGDQANSDIYQRAALDLLHVALASGKERQTQHRRHANYERLSITSGQTLFLTGLRFIQGMPQVHQAEGLFALIMTCQPYGDSNELFARIMYGISALRQQRFCVLSLSHESRLSGLETTELAVV</sequence>
<dbReference type="KEGG" id="pfn:HZ99_02240"/>
<evidence type="ECO:0000313" key="1">
    <source>
        <dbReference type="EMBL" id="SUD30670.1"/>
    </source>
</evidence>
<proteinExistence type="predicted"/>
<dbReference type="AlphaFoldDB" id="A0A379ICV8"/>
<dbReference type="Gene3D" id="1.10.3290.10">
    <property type="entry name" value="Fido-like domain"/>
    <property type="match status" value="1"/>
</dbReference>
<dbReference type="Gene3D" id="3.10.670.10">
    <property type="entry name" value="Secreted effector protein ssei"/>
    <property type="match status" value="1"/>
</dbReference>
<evidence type="ECO:0008006" key="3">
    <source>
        <dbReference type="Google" id="ProtNLM"/>
    </source>
</evidence>
<evidence type="ECO:0000313" key="2">
    <source>
        <dbReference type="Proteomes" id="UP000255125"/>
    </source>
</evidence>
<organism evidence="1 2">
    <name type="scientific">Pseudomonas fluorescens</name>
    <dbReference type="NCBI Taxonomy" id="294"/>
    <lineage>
        <taxon>Bacteria</taxon>
        <taxon>Pseudomonadati</taxon>
        <taxon>Pseudomonadota</taxon>
        <taxon>Gammaproteobacteria</taxon>
        <taxon>Pseudomonadales</taxon>
        <taxon>Pseudomonadaceae</taxon>
        <taxon>Pseudomonas</taxon>
    </lineage>
</organism>
<dbReference type="Proteomes" id="UP000255125">
    <property type="component" value="Unassembled WGS sequence"/>
</dbReference>
<gene>
    <name evidence="1" type="ORF">NCTC10392_02592</name>
</gene>
<dbReference type="InterPro" id="IPR036597">
    <property type="entry name" value="Fido-like_dom_sf"/>
</dbReference>
<dbReference type="OrthoDB" id="7025287at2"/>
<name>A0A379ICV8_PSEFL</name>
<protein>
    <recommendedName>
        <fullName evidence="3">Toxin</fullName>
    </recommendedName>
</protein>
<dbReference type="RefSeq" id="WP_038441015.1">
    <property type="nucleotide sequence ID" value="NZ_CP008896.1"/>
</dbReference>
<accession>A0A379ICV8</accession>
<dbReference type="EMBL" id="UGUS01000002">
    <property type="protein sequence ID" value="SUD30670.1"/>
    <property type="molecule type" value="Genomic_DNA"/>
</dbReference>